<evidence type="ECO:0000313" key="4">
    <source>
        <dbReference type="Proteomes" id="UP000683360"/>
    </source>
</evidence>
<sequence length="175" mass="20089">MDVSPKRKETKSQSTQTTDDLQMENGEGGKSRYGFTHMMTTSYHGNPGFPVVYLTVISLIVFLIGRPHIDERPDRWSSNSSLGLLYLADNIKKFHELQLMPEGIYVCIENLDEGSGIAQSFIDHKVCWHKSCNLKLNKTKLNRAEKRTSHERIDDKAPTSKKKTRHDKLFRSVHQ</sequence>
<feature type="compositionally biased region" description="Basic and acidic residues" evidence="1">
    <location>
        <begin position="1"/>
        <end position="11"/>
    </location>
</feature>
<evidence type="ECO:0000256" key="1">
    <source>
        <dbReference type="SAM" id="MobiDB-lite"/>
    </source>
</evidence>
<protein>
    <submittedName>
        <fullName evidence="3">Uncharacterized protein</fullName>
    </submittedName>
</protein>
<name>A0A8S3RLK0_MYTED</name>
<dbReference type="AlphaFoldDB" id="A0A8S3RLK0"/>
<feature type="transmembrane region" description="Helical" evidence="2">
    <location>
        <begin position="48"/>
        <end position="65"/>
    </location>
</feature>
<feature type="compositionally biased region" description="Basic and acidic residues" evidence="1">
    <location>
        <begin position="143"/>
        <end position="158"/>
    </location>
</feature>
<accession>A0A8S3RLK0</accession>
<gene>
    <name evidence="3" type="ORF">MEDL_23111</name>
</gene>
<dbReference type="OrthoDB" id="6158468at2759"/>
<proteinExistence type="predicted"/>
<dbReference type="EMBL" id="CAJPWZ010001126">
    <property type="protein sequence ID" value="CAG2208989.1"/>
    <property type="molecule type" value="Genomic_DNA"/>
</dbReference>
<comment type="caution">
    <text evidence="3">The sequence shown here is derived from an EMBL/GenBank/DDBJ whole genome shotgun (WGS) entry which is preliminary data.</text>
</comment>
<feature type="compositionally biased region" description="Basic residues" evidence="1">
    <location>
        <begin position="159"/>
        <end position="175"/>
    </location>
</feature>
<feature type="region of interest" description="Disordered" evidence="1">
    <location>
        <begin position="143"/>
        <end position="175"/>
    </location>
</feature>
<evidence type="ECO:0000313" key="3">
    <source>
        <dbReference type="EMBL" id="CAG2208989.1"/>
    </source>
</evidence>
<reference evidence="3" key="1">
    <citation type="submission" date="2021-03" db="EMBL/GenBank/DDBJ databases">
        <authorList>
            <person name="Bekaert M."/>
        </authorList>
    </citation>
    <scope>NUCLEOTIDE SEQUENCE</scope>
</reference>
<keyword evidence="2" id="KW-1133">Transmembrane helix</keyword>
<dbReference type="Proteomes" id="UP000683360">
    <property type="component" value="Unassembled WGS sequence"/>
</dbReference>
<keyword evidence="2" id="KW-0812">Transmembrane</keyword>
<organism evidence="3 4">
    <name type="scientific">Mytilus edulis</name>
    <name type="common">Blue mussel</name>
    <dbReference type="NCBI Taxonomy" id="6550"/>
    <lineage>
        <taxon>Eukaryota</taxon>
        <taxon>Metazoa</taxon>
        <taxon>Spiralia</taxon>
        <taxon>Lophotrochozoa</taxon>
        <taxon>Mollusca</taxon>
        <taxon>Bivalvia</taxon>
        <taxon>Autobranchia</taxon>
        <taxon>Pteriomorphia</taxon>
        <taxon>Mytilida</taxon>
        <taxon>Mytiloidea</taxon>
        <taxon>Mytilidae</taxon>
        <taxon>Mytilinae</taxon>
        <taxon>Mytilus</taxon>
    </lineage>
</organism>
<keyword evidence="4" id="KW-1185">Reference proteome</keyword>
<feature type="region of interest" description="Disordered" evidence="1">
    <location>
        <begin position="1"/>
        <end position="27"/>
    </location>
</feature>
<keyword evidence="2" id="KW-0472">Membrane</keyword>
<evidence type="ECO:0000256" key="2">
    <source>
        <dbReference type="SAM" id="Phobius"/>
    </source>
</evidence>